<organism evidence="1 2">
    <name type="scientific">Paenibacillus elgii</name>
    <dbReference type="NCBI Taxonomy" id="189691"/>
    <lineage>
        <taxon>Bacteria</taxon>
        <taxon>Bacillati</taxon>
        <taxon>Bacillota</taxon>
        <taxon>Bacilli</taxon>
        <taxon>Bacillales</taxon>
        <taxon>Paenibacillaceae</taxon>
        <taxon>Paenibacillus</taxon>
    </lineage>
</organism>
<dbReference type="STRING" id="1007103.GCA_000213315_03451"/>
<dbReference type="AlphaFoldDB" id="A0A163WEG6"/>
<gene>
    <name evidence="1" type="ORF">AV654_24075</name>
</gene>
<dbReference type="OrthoDB" id="2427704at2"/>
<dbReference type="eggNOG" id="ENOG50334S8">
    <property type="taxonomic scope" value="Bacteria"/>
</dbReference>
<proteinExistence type="predicted"/>
<keyword evidence="2" id="KW-1185">Reference proteome</keyword>
<name>A0A163WEG6_9BACL</name>
<comment type="caution">
    <text evidence="1">The sequence shown here is derived from an EMBL/GenBank/DDBJ whole genome shotgun (WGS) entry which is preliminary data.</text>
</comment>
<protein>
    <recommendedName>
        <fullName evidence="3">IDEAL domain-containing protein</fullName>
    </recommendedName>
</protein>
<evidence type="ECO:0008006" key="3">
    <source>
        <dbReference type="Google" id="ProtNLM"/>
    </source>
</evidence>
<evidence type="ECO:0000313" key="1">
    <source>
        <dbReference type="EMBL" id="KZE76237.1"/>
    </source>
</evidence>
<reference evidence="2" key="1">
    <citation type="submission" date="2016-01" db="EMBL/GenBank/DDBJ databases">
        <title>Draft genome of Chromobacterium sp. F49.</title>
        <authorList>
            <person name="Hong K.W."/>
        </authorList>
    </citation>
    <scope>NUCLEOTIDE SEQUENCE [LARGE SCALE GENOMIC DNA]</scope>
    <source>
        <strain evidence="2">M63</strain>
    </source>
</reference>
<dbReference type="EMBL" id="LQRA01000068">
    <property type="protein sequence ID" value="KZE76237.1"/>
    <property type="molecule type" value="Genomic_DNA"/>
</dbReference>
<accession>A0A163WEG6</accession>
<sequence length="139" mass="15289">MAAANHELIREGDWVSGTSWKDERFIGYVEWMDGAGALRVRITQCDRAEAVGFVTEARQSKVTRLPEPDGLSADEAALRDLIELALQTRDQAWFEELSAMLPSASARAAGGRKPTLPGPSGWKAPASRFPFGFNLENLR</sequence>
<evidence type="ECO:0000313" key="2">
    <source>
        <dbReference type="Proteomes" id="UP000076563"/>
    </source>
</evidence>
<dbReference type="RefSeq" id="WP_063184353.1">
    <property type="nucleotide sequence ID" value="NZ_LQRA01000068.1"/>
</dbReference>
<dbReference type="Proteomes" id="UP000076563">
    <property type="component" value="Unassembled WGS sequence"/>
</dbReference>